<name>A0AA86T8D5_9FABA</name>
<proteinExistence type="predicted"/>
<keyword evidence="1" id="KW-0472">Membrane</keyword>
<feature type="transmembrane region" description="Helical" evidence="1">
    <location>
        <begin position="66"/>
        <end position="86"/>
    </location>
</feature>
<dbReference type="Gramene" id="rna-AYBTSS11_LOCUS25901">
    <property type="protein sequence ID" value="CAJ1973835.1"/>
    <property type="gene ID" value="gene-AYBTSS11_LOCUS25901"/>
</dbReference>
<feature type="transmembrane region" description="Helical" evidence="1">
    <location>
        <begin position="248"/>
        <end position="272"/>
    </location>
</feature>
<dbReference type="Pfam" id="PF04654">
    <property type="entry name" value="DUF599"/>
    <property type="match status" value="1"/>
</dbReference>
<dbReference type="PANTHER" id="PTHR31881:SF21">
    <property type="entry name" value="CASP-LIKE PROTEIN"/>
    <property type="match status" value="1"/>
</dbReference>
<dbReference type="EMBL" id="OY731406">
    <property type="protein sequence ID" value="CAJ1973835.1"/>
    <property type="molecule type" value="Genomic_DNA"/>
</dbReference>
<reference evidence="2" key="1">
    <citation type="submission" date="2023-10" db="EMBL/GenBank/DDBJ databases">
        <authorList>
            <person name="Domelevo Entfellner J.-B."/>
        </authorList>
    </citation>
    <scope>NUCLEOTIDE SEQUENCE</scope>
</reference>
<evidence type="ECO:0000313" key="2">
    <source>
        <dbReference type="EMBL" id="CAJ1973835.1"/>
    </source>
</evidence>
<feature type="transmembrane region" description="Helical" evidence="1">
    <location>
        <begin position="138"/>
        <end position="160"/>
    </location>
</feature>
<feature type="transmembrane region" description="Helical" evidence="1">
    <location>
        <begin position="181"/>
        <end position="202"/>
    </location>
</feature>
<keyword evidence="3" id="KW-1185">Reference proteome</keyword>
<dbReference type="InterPro" id="IPR006747">
    <property type="entry name" value="DUF599"/>
</dbReference>
<dbReference type="AlphaFoldDB" id="A0AA86T8D5"/>
<accession>A0AA86T8D5</accession>
<organism evidence="2 3">
    <name type="scientific">Sphenostylis stenocarpa</name>
    <dbReference type="NCBI Taxonomy" id="92480"/>
    <lineage>
        <taxon>Eukaryota</taxon>
        <taxon>Viridiplantae</taxon>
        <taxon>Streptophyta</taxon>
        <taxon>Embryophyta</taxon>
        <taxon>Tracheophyta</taxon>
        <taxon>Spermatophyta</taxon>
        <taxon>Magnoliopsida</taxon>
        <taxon>eudicotyledons</taxon>
        <taxon>Gunneridae</taxon>
        <taxon>Pentapetalae</taxon>
        <taxon>rosids</taxon>
        <taxon>fabids</taxon>
        <taxon>Fabales</taxon>
        <taxon>Fabaceae</taxon>
        <taxon>Papilionoideae</taxon>
        <taxon>50 kb inversion clade</taxon>
        <taxon>NPAAA clade</taxon>
        <taxon>indigoferoid/millettioid clade</taxon>
        <taxon>Phaseoleae</taxon>
        <taxon>Sphenostylis</taxon>
    </lineage>
</organism>
<keyword evidence="1" id="KW-0812">Transmembrane</keyword>
<sequence>MHLHGDVEEKGKVRITDQWPYEEVFVTRHKVVKVDIKYPLIAKVCSPPTSLALCHPIRYGMEWKKCYLDVILVPLGFLMSFGYHFWLWHTVRTHPHTTIIGINASGRRNWVASMMKDNDKKNILAVQSLRNTIMGATLMATTSILLCSGLAAIISSTYSVKKPLEDTVYGGHGEFMISLKYVTSLSIFLFSFFCHSLSIRFINQVNILINTPQDPMSLVTPEYVNEILEKGFLLNTVGNRLFYAALPLLLWIFGPVLVFLCSLTMVPVLYNLDFVVSAKEKMDENENRDFGLHASIFPKPNRATSKFFHNSLLQRNPTVLPDKAHQERDGRKNLCRVNFARHAMNSFASFIARKLLRPPFDNQCLHSIFRGMSRVGRRLGWDMRINLGSVKYTPLTADRNLDPRPRVDQDSLTQWLLRLG</sequence>
<gene>
    <name evidence="2" type="ORF">AYBTSS11_LOCUS25901</name>
</gene>
<dbReference type="Proteomes" id="UP001189624">
    <property type="component" value="Chromosome 9"/>
</dbReference>
<keyword evidence="1" id="KW-1133">Transmembrane helix</keyword>
<evidence type="ECO:0000256" key="1">
    <source>
        <dbReference type="SAM" id="Phobius"/>
    </source>
</evidence>
<evidence type="ECO:0000313" key="3">
    <source>
        <dbReference type="Proteomes" id="UP001189624"/>
    </source>
</evidence>
<dbReference type="PANTHER" id="PTHR31881">
    <property type="match status" value="1"/>
</dbReference>
<protein>
    <submittedName>
        <fullName evidence="2">Uncharacterized protein</fullName>
    </submittedName>
</protein>